<dbReference type="InterPro" id="IPR045700">
    <property type="entry name" value="Rab3GAP1"/>
</dbReference>
<gene>
    <name evidence="3" type="ORF">F3Y22_tig00117056pilonHSYRG01160</name>
</gene>
<dbReference type="PANTHER" id="PTHR21422:SF10">
    <property type="entry name" value="RAB3 GTPASE-ACTIVATING PROTEIN CATALYTIC SUBUNIT"/>
    <property type="match status" value="1"/>
</dbReference>
<sequence>MTMLETGEPIYSPITQEGPLLTEDLIKETEELVLRTGSVGAGCSQLLSDMQAFKAANPGCILEDFVRWISPPDWTEAEPSNEVNSSVTRGQLSCRMKKEGNLWRELWDTAKPLPTIKQTPLFDEDLAVEGILNYLEDIPTCELFQQLFVSLLSLGFTIAEEKLSGNESLSKLFYDCKDYVVATCQKSVWNDKMEDLCQVYETVEKMVVTPEEVIKTIKQAEETPAIENGNGSSELKRRFKKLSLNFGGKDKQQHRKSPPKDRKDSVDNPSRSFASFFDSKSSIFSKISPKNLSPPSSLDESDWTLV</sequence>
<accession>A0A6A2WDT8</accession>
<proteinExistence type="predicted"/>
<dbReference type="InterPro" id="IPR026147">
    <property type="entry name" value="Rab3GAP1_conserved"/>
</dbReference>
<keyword evidence="4" id="KW-1185">Reference proteome</keyword>
<dbReference type="EMBL" id="VEPZ02001788">
    <property type="protein sequence ID" value="KAE8654225.1"/>
    <property type="molecule type" value="Genomic_DNA"/>
</dbReference>
<dbReference type="GO" id="GO:0005096">
    <property type="term" value="F:GTPase activator activity"/>
    <property type="evidence" value="ECO:0007669"/>
    <property type="project" value="InterPro"/>
</dbReference>
<dbReference type="PANTHER" id="PTHR21422">
    <property type="entry name" value="RAB3 GTPASE-ACTIVATING PROTEIN CATALYTIC SUBUNIT"/>
    <property type="match status" value="1"/>
</dbReference>
<comment type="caution">
    <text evidence="3">The sequence shown here is derived from an EMBL/GenBank/DDBJ whole genome shotgun (WGS) entry which is preliminary data.</text>
</comment>
<dbReference type="Pfam" id="PF13890">
    <property type="entry name" value="Rab3-GTPase_cat"/>
    <property type="match status" value="1"/>
</dbReference>
<evidence type="ECO:0000313" key="4">
    <source>
        <dbReference type="Proteomes" id="UP000436088"/>
    </source>
</evidence>
<feature type="domain" description="Rab3GAP catalytic subunit conserved" evidence="2">
    <location>
        <begin position="1"/>
        <end position="136"/>
    </location>
</feature>
<organism evidence="3 4">
    <name type="scientific">Hibiscus syriacus</name>
    <name type="common">Rose of Sharon</name>
    <dbReference type="NCBI Taxonomy" id="106335"/>
    <lineage>
        <taxon>Eukaryota</taxon>
        <taxon>Viridiplantae</taxon>
        <taxon>Streptophyta</taxon>
        <taxon>Embryophyta</taxon>
        <taxon>Tracheophyta</taxon>
        <taxon>Spermatophyta</taxon>
        <taxon>Magnoliopsida</taxon>
        <taxon>eudicotyledons</taxon>
        <taxon>Gunneridae</taxon>
        <taxon>Pentapetalae</taxon>
        <taxon>rosids</taxon>
        <taxon>malvids</taxon>
        <taxon>Malvales</taxon>
        <taxon>Malvaceae</taxon>
        <taxon>Malvoideae</taxon>
        <taxon>Hibiscus</taxon>
    </lineage>
</organism>
<protein>
    <recommendedName>
        <fullName evidence="2">Rab3GAP catalytic subunit conserved domain-containing protein</fullName>
    </recommendedName>
</protein>
<dbReference type="Proteomes" id="UP000436088">
    <property type="component" value="Unassembled WGS sequence"/>
</dbReference>
<feature type="region of interest" description="Disordered" evidence="1">
    <location>
        <begin position="248"/>
        <end position="272"/>
    </location>
</feature>
<dbReference type="AlphaFoldDB" id="A0A6A2WDT8"/>
<reference evidence="3" key="1">
    <citation type="submission" date="2019-09" db="EMBL/GenBank/DDBJ databases">
        <title>Draft genome information of white flower Hibiscus syriacus.</title>
        <authorList>
            <person name="Kim Y.-M."/>
        </authorList>
    </citation>
    <scope>NUCLEOTIDE SEQUENCE [LARGE SCALE GENOMIC DNA]</scope>
    <source>
        <strain evidence="3">YM2019G1</strain>
    </source>
</reference>
<evidence type="ECO:0000259" key="2">
    <source>
        <dbReference type="Pfam" id="PF13890"/>
    </source>
</evidence>
<feature type="region of interest" description="Disordered" evidence="1">
    <location>
        <begin position="285"/>
        <end position="306"/>
    </location>
</feature>
<evidence type="ECO:0000313" key="3">
    <source>
        <dbReference type="EMBL" id="KAE8654225.1"/>
    </source>
</evidence>
<name>A0A6A2WDT8_HIBSY</name>
<evidence type="ECO:0000256" key="1">
    <source>
        <dbReference type="SAM" id="MobiDB-lite"/>
    </source>
</evidence>